<dbReference type="InterPro" id="IPR038601">
    <property type="entry name" value="MttB-like_sf"/>
</dbReference>
<feature type="non-terminal residue" evidence="4">
    <location>
        <position position="245"/>
    </location>
</feature>
<feature type="non-terminal residue" evidence="4">
    <location>
        <position position="1"/>
    </location>
</feature>
<evidence type="ECO:0000256" key="2">
    <source>
        <dbReference type="ARBA" id="ARBA00022603"/>
    </source>
</evidence>
<dbReference type="Pfam" id="PF06253">
    <property type="entry name" value="MTTB"/>
    <property type="match status" value="1"/>
</dbReference>
<dbReference type="Gene3D" id="3.20.20.480">
    <property type="entry name" value="Trimethylamine methyltransferase-like"/>
    <property type="match status" value="1"/>
</dbReference>
<evidence type="ECO:0000256" key="1">
    <source>
        <dbReference type="ARBA" id="ARBA00007137"/>
    </source>
</evidence>
<dbReference type="AlphaFoldDB" id="X1TH33"/>
<dbReference type="EMBL" id="BARW01031636">
    <property type="protein sequence ID" value="GAJ04618.1"/>
    <property type="molecule type" value="Genomic_DNA"/>
</dbReference>
<keyword evidence="3" id="KW-0808">Transferase</keyword>
<proteinExistence type="inferred from homology"/>
<protein>
    <recommendedName>
        <fullName evidence="5">Trimethylamine methyltransferase</fullName>
    </recommendedName>
</protein>
<dbReference type="InterPro" id="IPR010426">
    <property type="entry name" value="MTTB_MeTrfase"/>
</dbReference>
<dbReference type="GO" id="GO:0015948">
    <property type="term" value="P:methanogenesis"/>
    <property type="evidence" value="ECO:0007669"/>
    <property type="project" value="InterPro"/>
</dbReference>
<evidence type="ECO:0000256" key="3">
    <source>
        <dbReference type="ARBA" id="ARBA00022679"/>
    </source>
</evidence>
<accession>X1TH33</accession>
<comment type="caution">
    <text evidence="4">The sequence shown here is derived from an EMBL/GenBank/DDBJ whole genome shotgun (WGS) entry which is preliminary data.</text>
</comment>
<evidence type="ECO:0008006" key="5">
    <source>
        <dbReference type="Google" id="ProtNLM"/>
    </source>
</evidence>
<name>X1TH33_9ZZZZ</name>
<gene>
    <name evidence="4" type="ORF">S12H4_50267</name>
</gene>
<reference evidence="4" key="1">
    <citation type="journal article" date="2014" name="Front. Microbiol.">
        <title>High frequency of phylogenetically diverse reductive dehalogenase-homologous genes in deep subseafloor sedimentary metagenomes.</title>
        <authorList>
            <person name="Kawai M."/>
            <person name="Futagami T."/>
            <person name="Toyoda A."/>
            <person name="Takaki Y."/>
            <person name="Nishi S."/>
            <person name="Hori S."/>
            <person name="Arai W."/>
            <person name="Tsubouchi T."/>
            <person name="Morono Y."/>
            <person name="Uchiyama I."/>
            <person name="Ito T."/>
            <person name="Fujiyama A."/>
            <person name="Inagaki F."/>
            <person name="Takami H."/>
        </authorList>
    </citation>
    <scope>NUCLEOTIDE SEQUENCE</scope>
    <source>
        <strain evidence="4">Expedition CK06-06</strain>
    </source>
</reference>
<keyword evidence="2" id="KW-0489">Methyltransferase</keyword>
<evidence type="ECO:0000313" key="4">
    <source>
        <dbReference type="EMBL" id="GAJ04618.1"/>
    </source>
</evidence>
<sequence>LCLMRGAESGIPTVLIPMPLAGATAPITLGGTVVQHTAENLSGVVISQLTNRGAPIIWGASPVAFDMHWGTTPLAAIETTMMNMACSQVGKYLGMPTELTVSSDAKCPDSQAGPEMGMGIILSSLSGANLISGIGLLNFEKAQSLERLVIDSETCGMARRLVQGITPRGERLAEDLFTDGLYEGKHFLLSPTTMKWFREEFFYPGPVISREDDQTWMEKGATTAEQRAKEEVKRILMTHVRLYSG</sequence>
<organism evidence="4">
    <name type="scientific">marine sediment metagenome</name>
    <dbReference type="NCBI Taxonomy" id="412755"/>
    <lineage>
        <taxon>unclassified sequences</taxon>
        <taxon>metagenomes</taxon>
        <taxon>ecological metagenomes</taxon>
    </lineage>
</organism>
<dbReference type="GO" id="GO:0008168">
    <property type="term" value="F:methyltransferase activity"/>
    <property type="evidence" value="ECO:0007669"/>
    <property type="project" value="UniProtKB-KW"/>
</dbReference>
<comment type="similarity">
    <text evidence="1">Belongs to the trimethylamine methyltransferase family.</text>
</comment>
<dbReference type="GO" id="GO:0032259">
    <property type="term" value="P:methylation"/>
    <property type="evidence" value="ECO:0007669"/>
    <property type="project" value="UniProtKB-KW"/>
</dbReference>